<dbReference type="InterPro" id="IPR012910">
    <property type="entry name" value="Plug_dom"/>
</dbReference>
<evidence type="ECO:0000259" key="16">
    <source>
        <dbReference type="Pfam" id="PF07715"/>
    </source>
</evidence>
<dbReference type="InterPro" id="IPR039426">
    <property type="entry name" value="TonB-dep_rcpt-like"/>
</dbReference>
<name>G0LBU8_ZOBGA</name>
<dbReference type="Proteomes" id="UP000008898">
    <property type="component" value="Chromosome"/>
</dbReference>
<keyword evidence="4" id="KW-0410">Iron transport</keyword>
<feature type="domain" description="Secretin/TonB short N-terminal" evidence="15">
    <location>
        <begin position="59"/>
        <end position="109"/>
    </location>
</feature>
<dbReference type="GO" id="GO:0006826">
    <property type="term" value="P:iron ion transport"/>
    <property type="evidence" value="ECO:0007669"/>
    <property type="project" value="UniProtKB-KW"/>
</dbReference>
<keyword evidence="9 10" id="KW-0998">Cell outer membrane</keyword>
<evidence type="ECO:0000256" key="1">
    <source>
        <dbReference type="ARBA" id="ARBA00004571"/>
    </source>
</evidence>
<reference evidence="18" key="1">
    <citation type="submission" date="2009-07" db="EMBL/GenBank/DDBJ databases">
        <title>Complete genome sequence of Zobellia galactanivorans Dsij.</title>
        <authorList>
            <consortium name="Genoscope - CEA"/>
        </authorList>
    </citation>
    <scope>NUCLEOTIDE SEQUENCE [LARGE SCALE GENOMIC DNA]</scope>
    <source>
        <strain evidence="18">DSM 12802 / CCUG 47099 / CIP 106680 / NCIMB 13871 / Dsij</strain>
    </source>
</reference>
<evidence type="ECO:0000313" key="18">
    <source>
        <dbReference type="Proteomes" id="UP000008898"/>
    </source>
</evidence>
<evidence type="ECO:0000256" key="13">
    <source>
        <dbReference type="SAM" id="SignalP"/>
    </source>
</evidence>
<evidence type="ECO:0000256" key="4">
    <source>
        <dbReference type="ARBA" id="ARBA00022496"/>
    </source>
</evidence>
<dbReference type="PATRIC" id="fig|63186.3.peg.2279"/>
<evidence type="ECO:0000259" key="14">
    <source>
        <dbReference type="Pfam" id="PF00593"/>
    </source>
</evidence>
<feature type="domain" description="TonB-dependent receptor-like beta-barrel" evidence="14">
    <location>
        <begin position="459"/>
        <end position="938"/>
    </location>
</feature>
<keyword evidence="6" id="KW-0408">Iron</keyword>
<keyword evidence="2 10" id="KW-0813">Transport</keyword>
<dbReference type="HOGENOM" id="CLU_010745_1_1_10"/>
<dbReference type="Gene3D" id="3.55.50.30">
    <property type="match status" value="1"/>
</dbReference>
<dbReference type="Pfam" id="PF07715">
    <property type="entry name" value="Plug"/>
    <property type="match status" value="1"/>
</dbReference>
<evidence type="ECO:0000256" key="12">
    <source>
        <dbReference type="SAM" id="MobiDB-lite"/>
    </source>
</evidence>
<dbReference type="EMBL" id="FP476056">
    <property type="protein sequence ID" value="CAZ96470.1"/>
    <property type="molecule type" value="Genomic_DNA"/>
</dbReference>
<keyword evidence="18" id="KW-1185">Reference proteome</keyword>
<dbReference type="InterPro" id="IPR011662">
    <property type="entry name" value="Secretin/TonB_short_N"/>
</dbReference>
<dbReference type="InterPro" id="IPR000531">
    <property type="entry name" value="Beta-barrel_TonB"/>
</dbReference>
<feature type="signal peptide" evidence="13">
    <location>
        <begin position="1"/>
        <end position="29"/>
    </location>
</feature>
<comment type="subcellular location">
    <subcellularLocation>
        <location evidence="1 10">Cell outer membrane</location>
        <topology evidence="1 10">Multi-pass membrane protein</topology>
    </subcellularLocation>
</comment>
<organism evidence="17 18">
    <name type="scientific">Zobellia galactanivorans (strain DSM 12802 / CCUG 47099 / CIP 106680 / NCIMB 13871 / Dsij)</name>
    <dbReference type="NCBI Taxonomy" id="63186"/>
    <lineage>
        <taxon>Bacteria</taxon>
        <taxon>Pseudomonadati</taxon>
        <taxon>Bacteroidota</taxon>
        <taxon>Flavobacteriia</taxon>
        <taxon>Flavobacteriales</taxon>
        <taxon>Flavobacteriaceae</taxon>
        <taxon>Zobellia</taxon>
    </lineage>
</organism>
<dbReference type="SUPFAM" id="SSF49464">
    <property type="entry name" value="Carboxypeptidase regulatory domain-like"/>
    <property type="match status" value="1"/>
</dbReference>
<evidence type="ECO:0000256" key="6">
    <source>
        <dbReference type="ARBA" id="ARBA00023004"/>
    </source>
</evidence>
<dbReference type="Pfam" id="PF07660">
    <property type="entry name" value="STN"/>
    <property type="match status" value="1"/>
</dbReference>
<feature type="region of interest" description="Disordered" evidence="12">
    <location>
        <begin position="616"/>
        <end position="640"/>
    </location>
</feature>
<dbReference type="SUPFAM" id="SSF56935">
    <property type="entry name" value="Porins"/>
    <property type="match status" value="1"/>
</dbReference>
<feature type="chain" id="PRO_5003402921" evidence="13">
    <location>
        <begin position="30"/>
        <end position="976"/>
    </location>
</feature>
<evidence type="ECO:0000256" key="9">
    <source>
        <dbReference type="ARBA" id="ARBA00023237"/>
    </source>
</evidence>
<dbReference type="Pfam" id="PF13715">
    <property type="entry name" value="CarbopepD_reg_2"/>
    <property type="match status" value="1"/>
</dbReference>
<evidence type="ECO:0000256" key="3">
    <source>
        <dbReference type="ARBA" id="ARBA00022452"/>
    </source>
</evidence>
<keyword evidence="4" id="KW-0406">Ion transport</keyword>
<proteinExistence type="inferred from homology"/>
<dbReference type="AlphaFoldDB" id="G0LBU8"/>
<dbReference type="Pfam" id="PF00593">
    <property type="entry name" value="TonB_dep_Rec_b-barrel"/>
    <property type="match status" value="1"/>
</dbReference>
<dbReference type="TCDB" id="1.B.14.6.11">
    <property type="family name" value="the outer membrane receptor (omr) family"/>
</dbReference>
<dbReference type="STRING" id="63186.ZOBELLIA_2315"/>
<dbReference type="Gene3D" id="2.170.130.10">
    <property type="entry name" value="TonB-dependent receptor, plug domain"/>
    <property type="match status" value="1"/>
</dbReference>
<evidence type="ECO:0000313" key="17">
    <source>
        <dbReference type="EMBL" id="CAZ96470.1"/>
    </source>
</evidence>
<keyword evidence="5 10" id="KW-0812">Transmembrane</keyword>
<evidence type="ECO:0000256" key="10">
    <source>
        <dbReference type="PROSITE-ProRule" id="PRU01360"/>
    </source>
</evidence>
<evidence type="ECO:0000259" key="15">
    <source>
        <dbReference type="Pfam" id="PF07660"/>
    </source>
</evidence>
<dbReference type="Gene3D" id="2.60.40.1120">
    <property type="entry name" value="Carboxypeptidase-like, regulatory domain"/>
    <property type="match status" value="1"/>
</dbReference>
<evidence type="ECO:0000256" key="11">
    <source>
        <dbReference type="RuleBase" id="RU003357"/>
    </source>
</evidence>
<keyword evidence="7 11" id="KW-0798">TonB box</keyword>
<accession>G0LBU8</accession>
<sequence length="976" mass="106399">MATRRLKQINLKIMLNLLSVFFIAFQASARTGSSTTIELDYENVPLKRILKDIKAQTNYSFFYNVKEIDDTKKISFRANNEAIDQVLKKLAQKAAFNFEINGKQIVLTKISQRTDTLQEREVKGSVKDIEGNPLSGASVVIKGTTTGAQTDFDGNFTLTLADESAIIIVSYIGFETKEISVGNQSSLDVILKEAAAQLDNVVIVGSRNPNRTSTETATAVDVIPMADVVSKTGKIEVNQLLQYAAPSFNANKQSGSDGADHIDPASLRGLGPDQTLVLINGKRRHQSSLINVFGTRGRGNTGTDLNAIPASAIKRIEILRDGASAQYGSDAIAGVINIVLKDRTDELSGSISYGAYNTNAQGDFPDGTPNTDGNRLDTERDGNAIGEDQSFDGGSIKFAANYGVKIGEEGYANFTTEYIAKNKILRPGFDFRRGFGEAAIDGFNFFGNVNIPVSENTEFYAFGGRNYRDTDAFAFTRNNPTERNVVSIYPNGFTPRITSNIIDNSVSAGIRTEMENGWNVDISNTFGKNLFHYFIKGSLNASLEETSPVDFDAGGHSLSQNVTNLDISKFYEDIMEGMNLAFGAEYKTENFEIFAGEASSYGTFDIDRALITNPATQTIPTDPITGEQRPGGSQGFPGYSPANEIDRSRSNVSLYGDLELDITEKFLVSGAARFEYFSDFGSTTNGKLAARYKATENINIRGSVSSGFRAPSLAQIYYNLKYTDFVSGQASESLLSPNNSPVTASFGIGPLKEEKAFNAALGFTAKAGNFTATVDGYYIDIKDRIVLTGAFPAPQIPNVNSAQFFVNGVDTKTTGLDVILSYKNTLSEDSSFGATFLANFNNMKIENIHNGSLDESTYFGPRDKAFLLASAPDSKLNLNLTYDKSWFDTSLSFTHFSEIELIDYGLVPDYYGAKTVTDLNFGFQLSESLKLNVGSNNLFNVYPDQQDADSDSGGYWDAVQMGFAGAFYYARLGFTF</sequence>
<dbReference type="KEGG" id="zga:ZOBELLIA_2315"/>
<gene>
    <name evidence="17" type="ordered locus">zobellia_2315</name>
</gene>
<dbReference type="InterPro" id="IPR008969">
    <property type="entry name" value="CarboxyPept-like_regulatory"/>
</dbReference>
<evidence type="ECO:0000256" key="7">
    <source>
        <dbReference type="ARBA" id="ARBA00023077"/>
    </source>
</evidence>
<dbReference type="Gene3D" id="2.40.170.20">
    <property type="entry name" value="TonB-dependent receptor, beta-barrel domain"/>
    <property type="match status" value="1"/>
</dbReference>
<protein>
    <submittedName>
        <fullName evidence="17">TonB-dependent Transducer</fullName>
    </submittedName>
</protein>
<dbReference type="PANTHER" id="PTHR47234">
    <property type="match status" value="1"/>
</dbReference>
<evidence type="ECO:0000256" key="2">
    <source>
        <dbReference type="ARBA" id="ARBA00022448"/>
    </source>
</evidence>
<dbReference type="InterPro" id="IPR036942">
    <property type="entry name" value="Beta-barrel_TonB_sf"/>
</dbReference>
<keyword evidence="13" id="KW-0732">Signal</keyword>
<keyword evidence="8 10" id="KW-0472">Membrane</keyword>
<dbReference type="PANTHER" id="PTHR47234:SF3">
    <property type="entry name" value="SECRETIN_TONB SHORT N-TERMINAL DOMAIN-CONTAINING PROTEIN"/>
    <property type="match status" value="1"/>
</dbReference>
<reference evidence="17 18" key="2">
    <citation type="journal article" date="2012" name="Environ. Microbiol.">
        <title>Characterization of the first alginolytic operons in a marine bacterium: from their emergence in marine Flavobacteriia to their independent transfers to marine Proteobacteria and human gut Bacteroides.</title>
        <authorList>
            <person name="Thomas F."/>
            <person name="Barbeyron T."/>
            <person name="Tonon T."/>
            <person name="Genicot S."/>
            <person name="Czjzek M."/>
            <person name="Michel G."/>
        </authorList>
    </citation>
    <scope>NUCLEOTIDE SEQUENCE [LARGE SCALE GENOMIC DNA]</scope>
    <source>
        <strain evidence="18">DSM 12802 / CCUG 47099 / CIP 106680 / NCIMB 13871 / Dsij</strain>
    </source>
</reference>
<dbReference type="InterPro" id="IPR037066">
    <property type="entry name" value="Plug_dom_sf"/>
</dbReference>
<comment type="similarity">
    <text evidence="10 11">Belongs to the TonB-dependent receptor family.</text>
</comment>
<evidence type="ECO:0000256" key="8">
    <source>
        <dbReference type="ARBA" id="ARBA00023136"/>
    </source>
</evidence>
<dbReference type="GO" id="GO:0009279">
    <property type="term" value="C:cell outer membrane"/>
    <property type="evidence" value="ECO:0007669"/>
    <property type="project" value="UniProtKB-SubCell"/>
</dbReference>
<keyword evidence="3 10" id="KW-1134">Transmembrane beta strand</keyword>
<feature type="domain" description="TonB-dependent receptor plug" evidence="16">
    <location>
        <begin position="215"/>
        <end position="335"/>
    </location>
</feature>
<dbReference type="PROSITE" id="PS52016">
    <property type="entry name" value="TONB_DEPENDENT_REC_3"/>
    <property type="match status" value="1"/>
</dbReference>
<evidence type="ECO:0000256" key="5">
    <source>
        <dbReference type="ARBA" id="ARBA00022692"/>
    </source>
</evidence>